<protein>
    <submittedName>
        <fullName evidence="3">Remorin_C domain-containing protein</fullName>
    </submittedName>
</protein>
<evidence type="ECO:0000313" key="1">
    <source>
        <dbReference type="EMBL" id="VDP30768.1"/>
    </source>
</evidence>
<evidence type="ECO:0000313" key="2">
    <source>
        <dbReference type="Proteomes" id="UP000270296"/>
    </source>
</evidence>
<reference evidence="1 2" key="2">
    <citation type="submission" date="2018-11" db="EMBL/GenBank/DDBJ databases">
        <authorList>
            <consortium name="Pathogen Informatics"/>
        </authorList>
    </citation>
    <scope>NUCLEOTIDE SEQUENCE [LARGE SCALE GENOMIC DNA]</scope>
</reference>
<evidence type="ECO:0000313" key="3">
    <source>
        <dbReference type="WBParaSite" id="SBAD_0001067501-mRNA-1"/>
    </source>
</evidence>
<dbReference type="OrthoDB" id="7740904at2759"/>
<name>A0A183J363_9BILA</name>
<sequence>MLERTREVQLAVKQKKAAFRKWLRNKEPSIRVRCLEARKAAATAVAKAKTDSWEKF</sequence>
<gene>
    <name evidence="1" type="ORF">SBAD_LOCUS10311</name>
</gene>
<dbReference type="WBParaSite" id="SBAD_0001067501-mRNA-1">
    <property type="protein sequence ID" value="SBAD_0001067501-mRNA-1"/>
    <property type="gene ID" value="SBAD_0001067501"/>
</dbReference>
<organism evidence="3">
    <name type="scientific">Soboliphyme baturini</name>
    <dbReference type="NCBI Taxonomy" id="241478"/>
    <lineage>
        <taxon>Eukaryota</taxon>
        <taxon>Metazoa</taxon>
        <taxon>Ecdysozoa</taxon>
        <taxon>Nematoda</taxon>
        <taxon>Enoplea</taxon>
        <taxon>Dorylaimia</taxon>
        <taxon>Dioctophymatida</taxon>
        <taxon>Dioctophymatoidea</taxon>
        <taxon>Soboliphymatidae</taxon>
        <taxon>Soboliphyme</taxon>
    </lineage>
</organism>
<accession>A0A183J363</accession>
<dbReference type="AlphaFoldDB" id="A0A183J363"/>
<proteinExistence type="predicted"/>
<keyword evidence="2" id="KW-1185">Reference proteome</keyword>
<reference evidence="3" key="1">
    <citation type="submission" date="2016-06" db="UniProtKB">
        <authorList>
            <consortium name="WormBaseParasite"/>
        </authorList>
    </citation>
    <scope>IDENTIFICATION</scope>
</reference>
<dbReference type="Proteomes" id="UP000270296">
    <property type="component" value="Unassembled WGS sequence"/>
</dbReference>
<dbReference type="EMBL" id="UZAM01013904">
    <property type="protein sequence ID" value="VDP30768.1"/>
    <property type="molecule type" value="Genomic_DNA"/>
</dbReference>